<proteinExistence type="predicted"/>
<evidence type="ECO:0000313" key="2">
    <source>
        <dbReference type="EMBL" id="SVA38779.1"/>
    </source>
</evidence>
<evidence type="ECO:0000256" key="1">
    <source>
        <dbReference type="SAM" id="MobiDB-lite"/>
    </source>
</evidence>
<reference evidence="2" key="1">
    <citation type="submission" date="2018-05" db="EMBL/GenBank/DDBJ databases">
        <authorList>
            <person name="Lanie J.A."/>
            <person name="Ng W.-L."/>
            <person name="Kazmierczak K.M."/>
            <person name="Andrzejewski T.M."/>
            <person name="Davidsen T.M."/>
            <person name="Wayne K.J."/>
            <person name="Tettelin H."/>
            <person name="Glass J.I."/>
            <person name="Rusch D."/>
            <person name="Podicherti R."/>
            <person name="Tsui H.-C.T."/>
            <person name="Winkler M.E."/>
        </authorList>
    </citation>
    <scope>NUCLEOTIDE SEQUENCE</scope>
</reference>
<dbReference type="AlphaFoldDB" id="A0A381VEH9"/>
<feature type="region of interest" description="Disordered" evidence="1">
    <location>
        <begin position="294"/>
        <end position="343"/>
    </location>
</feature>
<sequence length="343" mass="37938">MKKITIYKILFSMLFSYLPIYGQHNPCYDELYLDLKAGGINSMTTREYHYFTRKDEECSEYNTFDKKYHDQLNLMQDEILKIAEKLGELDEDINLENIYGLGRLKATDPELRSLAIMQSKDNDIRNEFNTLMEKLIVLKKDLQEEMHKDKGPADLVVNSLTVIDSADGGYIKTISKDGYNTVMIGNHPSGSGSVITYNKEGSPSVRIGSNGGEGGYMNIRKNSGKNAVYVGTDKSGNNVIIGSNSKGEPAFMAGGNDQDQGYIKTVNSNGKNTTLIGSKKDGAGYLTTFGSSGKRTSFISSDRSGTGMMGLYDKNQKLQWSQKGTKPVDESSDDDSSDPKNNK</sequence>
<protein>
    <submittedName>
        <fullName evidence="2">Uncharacterized protein</fullName>
    </submittedName>
</protein>
<dbReference type="EMBL" id="UINC01008626">
    <property type="protein sequence ID" value="SVA38779.1"/>
    <property type="molecule type" value="Genomic_DNA"/>
</dbReference>
<gene>
    <name evidence="2" type="ORF">METZ01_LOCUS91633</name>
</gene>
<name>A0A381VEH9_9ZZZZ</name>
<feature type="compositionally biased region" description="Polar residues" evidence="1">
    <location>
        <begin position="294"/>
        <end position="304"/>
    </location>
</feature>
<accession>A0A381VEH9</accession>
<organism evidence="2">
    <name type="scientific">marine metagenome</name>
    <dbReference type="NCBI Taxonomy" id="408172"/>
    <lineage>
        <taxon>unclassified sequences</taxon>
        <taxon>metagenomes</taxon>
        <taxon>ecological metagenomes</taxon>
    </lineage>
</organism>